<sequence length="63" mass="7164">MDNEAFLKSYVSGVEANFEMLKKLEEGRERGKVDTEFLAYCRGGINACEKVLDFVKDLNANEK</sequence>
<accession>A0A9W5TZY9</accession>
<dbReference type="EMBL" id="BMJD01000038">
    <property type="protein sequence ID" value="GGB54995.1"/>
    <property type="molecule type" value="Genomic_DNA"/>
</dbReference>
<name>A0A9W5TZY9_9BACI</name>
<dbReference type="RefSeq" id="WP_188725619.1">
    <property type="nucleotide sequence ID" value="NZ_BMJD01000038.1"/>
</dbReference>
<reference evidence="1" key="1">
    <citation type="journal article" date="2014" name="Int. J. Syst. Evol. Microbiol.">
        <title>Complete genome sequence of Corynebacterium casei LMG S-19264T (=DSM 44701T), isolated from a smear-ripened cheese.</title>
        <authorList>
            <consortium name="US DOE Joint Genome Institute (JGI-PGF)"/>
            <person name="Walter F."/>
            <person name="Albersmeier A."/>
            <person name="Kalinowski J."/>
            <person name="Ruckert C."/>
        </authorList>
    </citation>
    <scope>NUCLEOTIDE SEQUENCE</scope>
    <source>
        <strain evidence="1">CGMCC 1.15454</strain>
    </source>
</reference>
<dbReference type="AlphaFoldDB" id="A0A9W5TZY9"/>
<comment type="caution">
    <text evidence="1">The sequence shown here is derived from an EMBL/GenBank/DDBJ whole genome shotgun (WGS) entry which is preliminary data.</text>
</comment>
<evidence type="ECO:0000313" key="2">
    <source>
        <dbReference type="Proteomes" id="UP000621492"/>
    </source>
</evidence>
<dbReference type="Proteomes" id="UP000621492">
    <property type="component" value="Unassembled WGS sequence"/>
</dbReference>
<organism evidence="1 2">
    <name type="scientific">Lentibacillus populi</name>
    <dbReference type="NCBI Taxonomy" id="1827502"/>
    <lineage>
        <taxon>Bacteria</taxon>
        <taxon>Bacillati</taxon>
        <taxon>Bacillota</taxon>
        <taxon>Bacilli</taxon>
        <taxon>Bacillales</taxon>
        <taxon>Bacillaceae</taxon>
        <taxon>Lentibacillus</taxon>
    </lineage>
</organism>
<reference evidence="1" key="2">
    <citation type="submission" date="2020-09" db="EMBL/GenBank/DDBJ databases">
        <authorList>
            <person name="Sun Q."/>
            <person name="Zhou Y."/>
        </authorList>
    </citation>
    <scope>NUCLEOTIDE SEQUENCE</scope>
    <source>
        <strain evidence="1">CGMCC 1.15454</strain>
    </source>
</reference>
<keyword evidence="2" id="KW-1185">Reference proteome</keyword>
<protein>
    <submittedName>
        <fullName evidence="1">Uncharacterized protein</fullName>
    </submittedName>
</protein>
<gene>
    <name evidence="1" type="ORF">GCM10011409_35780</name>
</gene>
<proteinExistence type="predicted"/>
<evidence type="ECO:0000313" key="1">
    <source>
        <dbReference type="EMBL" id="GGB54995.1"/>
    </source>
</evidence>